<evidence type="ECO:0000313" key="3">
    <source>
        <dbReference type="Proteomes" id="UP000019918"/>
    </source>
</evidence>
<keyword evidence="1" id="KW-1133">Transmembrane helix</keyword>
<sequence length="68" mass="8260">MCVGFFSFATFNTEWEKSIFSSVIFSEYFFCWLFYFLFHLGFYQLAPEITAFSDIGVYRKLHFARLFF</sequence>
<evidence type="ECO:0000313" key="2">
    <source>
        <dbReference type="EMBL" id="EXU75747.1"/>
    </source>
</evidence>
<keyword evidence="1" id="KW-0812">Transmembrane</keyword>
<name>A0A014PXV2_9GAMM</name>
<evidence type="ECO:0000256" key="1">
    <source>
        <dbReference type="SAM" id="Phobius"/>
    </source>
</evidence>
<keyword evidence="3" id="KW-1185">Reference proteome</keyword>
<organism evidence="2 3">
    <name type="scientific">Erwinia mallotivora</name>
    <dbReference type="NCBI Taxonomy" id="69222"/>
    <lineage>
        <taxon>Bacteria</taxon>
        <taxon>Pseudomonadati</taxon>
        <taxon>Pseudomonadota</taxon>
        <taxon>Gammaproteobacteria</taxon>
        <taxon>Enterobacterales</taxon>
        <taxon>Erwiniaceae</taxon>
        <taxon>Erwinia</taxon>
    </lineage>
</organism>
<proteinExistence type="predicted"/>
<protein>
    <submittedName>
        <fullName evidence="2">Uncharacterized protein</fullName>
    </submittedName>
</protein>
<comment type="caution">
    <text evidence="2">The sequence shown here is derived from an EMBL/GenBank/DDBJ whole genome shotgun (WGS) entry which is preliminary data.</text>
</comment>
<keyword evidence="1" id="KW-0472">Membrane</keyword>
<feature type="transmembrane region" description="Helical" evidence="1">
    <location>
        <begin position="19"/>
        <end position="38"/>
    </location>
</feature>
<reference evidence="2 3" key="1">
    <citation type="submission" date="2014-02" db="EMBL/GenBank/DDBJ databases">
        <title>Draft genome of Erwinia mallotivora strain BT-MARDI, a papaya dieback pathogen.</title>
        <authorList>
            <person name="Redzuan R."/>
            <person name="Abu Bakar N."/>
            <person name="Badrun R."/>
            <person name="Mohd Raih M.F."/>
            <person name="Rozano L."/>
            <person name="Mat Amin N."/>
        </authorList>
    </citation>
    <scope>NUCLEOTIDE SEQUENCE [LARGE SCALE GENOMIC DNA]</scope>
    <source>
        <strain evidence="2 3">BT-MARDI</strain>
    </source>
</reference>
<dbReference type="Proteomes" id="UP000019918">
    <property type="component" value="Unassembled WGS sequence"/>
</dbReference>
<dbReference type="AlphaFoldDB" id="A0A014PXV2"/>
<gene>
    <name evidence="2" type="ORF">BG55_10815</name>
</gene>
<accession>A0A014PXV2</accession>
<dbReference type="EMBL" id="JFHN01000045">
    <property type="protein sequence ID" value="EXU75747.1"/>
    <property type="molecule type" value="Genomic_DNA"/>
</dbReference>
<dbReference type="PATRIC" id="fig|69222.5.peg.2243"/>